<dbReference type="AlphaFoldDB" id="A0A0N4T8J5"/>
<accession>A0A0N4T8J5</accession>
<sequence>MSFPDVIFMKLASSLWYPIVRNWKGVAIWKESDRIKFPKGKSERRFAFHKVNLLIIVTVKIKV</sequence>
<proteinExistence type="predicted"/>
<dbReference type="EMBL" id="UZAD01002255">
    <property type="protein sequence ID" value="VDN85682.1"/>
    <property type="molecule type" value="Genomic_DNA"/>
</dbReference>
<evidence type="ECO:0000313" key="1">
    <source>
        <dbReference type="EMBL" id="VDN85682.1"/>
    </source>
</evidence>
<reference evidence="3" key="1">
    <citation type="submission" date="2017-02" db="UniProtKB">
        <authorList>
            <consortium name="WormBaseParasite"/>
        </authorList>
    </citation>
    <scope>IDENTIFICATION</scope>
</reference>
<organism evidence="3">
    <name type="scientific">Brugia pahangi</name>
    <name type="common">Filarial nematode worm</name>
    <dbReference type="NCBI Taxonomy" id="6280"/>
    <lineage>
        <taxon>Eukaryota</taxon>
        <taxon>Metazoa</taxon>
        <taxon>Ecdysozoa</taxon>
        <taxon>Nematoda</taxon>
        <taxon>Chromadorea</taxon>
        <taxon>Rhabditida</taxon>
        <taxon>Spirurina</taxon>
        <taxon>Spiruromorpha</taxon>
        <taxon>Filarioidea</taxon>
        <taxon>Onchocercidae</taxon>
        <taxon>Brugia</taxon>
    </lineage>
</organism>
<reference evidence="1 2" key="2">
    <citation type="submission" date="2018-11" db="EMBL/GenBank/DDBJ databases">
        <authorList>
            <consortium name="Pathogen Informatics"/>
        </authorList>
    </citation>
    <scope>NUCLEOTIDE SEQUENCE [LARGE SCALE GENOMIC DNA]</scope>
</reference>
<dbReference type="Proteomes" id="UP000278627">
    <property type="component" value="Unassembled WGS sequence"/>
</dbReference>
<evidence type="ECO:0000313" key="2">
    <source>
        <dbReference type="Proteomes" id="UP000278627"/>
    </source>
</evidence>
<keyword evidence="2" id="KW-1185">Reference proteome</keyword>
<dbReference type="WBParaSite" id="BPAG_0000453201-mRNA-1">
    <property type="protein sequence ID" value="BPAG_0000453201-mRNA-1"/>
    <property type="gene ID" value="BPAG_0000453201"/>
</dbReference>
<gene>
    <name evidence="1" type="ORF">BPAG_LOCUS4496</name>
</gene>
<name>A0A0N4T8J5_BRUPA</name>
<evidence type="ECO:0000313" key="3">
    <source>
        <dbReference type="WBParaSite" id="BPAG_0000453201-mRNA-1"/>
    </source>
</evidence>
<dbReference type="STRING" id="6280.A0A0N4T8J5"/>
<protein>
    <submittedName>
        <fullName evidence="3">DUF1738 domain-containing protein</fullName>
    </submittedName>
</protein>